<feature type="transmembrane region" description="Helical" evidence="1">
    <location>
        <begin position="58"/>
        <end position="80"/>
    </location>
</feature>
<evidence type="ECO:0000256" key="1">
    <source>
        <dbReference type="SAM" id="Phobius"/>
    </source>
</evidence>
<accession>A0A1Y1S9Q5</accession>
<dbReference type="AlphaFoldDB" id="A0A1Y1S9Q5"/>
<comment type="caution">
    <text evidence="2">The sequence shown here is derived from an EMBL/GenBank/DDBJ whole genome shotgun (WGS) entry which is preliminary data.</text>
</comment>
<dbReference type="Proteomes" id="UP000192342">
    <property type="component" value="Unassembled WGS sequence"/>
</dbReference>
<evidence type="ECO:0000313" key="3">
    <source>
        <dbReference type="Proteomes" id="UP000192342"/>
    </source>
</evidence>
<dbReference type="RefSeq" id="WP_083563529.1">
    <property type="nucleotide sequence ID" value="NZ_AQQV01000007.1"/>
</dbReference>
<keyword evidence="3" id="KW-1185">Reference proteome</keyword>
<feature type="transmembrane region" description="Helical" evidence="1">
    <location>
        <begin position="16"/>
        <end position="38"/>
    </location>
</feature>
<evidence type="ECO:0000313" key="2">
    <source>
        <dbReference type="EMBL" id="ORE84967.1"/>
    </source>
</evidence>
<gene>
    <name evidence="2" type="ORF">ATO7_16389</name>
</gene>
<dbReference type="OrthoDB" id="9784936at2"/>
<proteinExistence type="predicted"/>
<organism evidence="2 3">
    <name type="scientific">Oceanococcus atlanticus</name>
    <dbReference type="NCBI Taxonomy" id="1317117"/>
    <lineage>
        <taxon>Bacteria</taxon>
        <taxon>Pseudomonadati</taxon>
        <taxon>Pseudomonadota</taxon>
        <taxon>Gammaproteobacteria</taxon>
        <taxon>Chromatiales</taxon>
        <taxon>Oceanococcaceae</taxon>
        <taxon>Oceanococcus</taxon>
    </lineage>
</organism>
<reference evidence="2 3" key="1">
    <citation type="submission" date="2013-04" db="EMBL/GenBank/DDBJ databases">
        <title>Oceanococcus atlanticus 22II-S10r2 Genome Sequencing.</title>
        <authorList>
            <person name="Lai Q."/>
            <person name="Li G."/>
            <person name="Shao Z."/>
        </authorList>
    </citation>
    <scope>NUCLEOTIDE SEQUENCE [LARGE SCALE GENOMIC DNA]</scope>
    <source>
        <strain evidence="2 3">22II-S10r2</strain>
    </source>
</reference>
<keyword evidence="1" id="KW-0472">Membrane</keyword>
<keyword evidence="1" id="KW-1133">Transmembrane helix</keyword>
<name>A0A1Y1S9Q5_9GAMM</name>
<keyword evidence="1" id="KW-0812">Transmembrane</keyword>
<dbReference type="EMBL" id="AQQV01000007">
    <property type="protein sequence ID" value="ORE84967.1"/>
    <property type="molecule type" value="Genomic_DNA"/>
</dbReference>
<sequence>MKDIVDAISSRFRSPYFGYSVLAFFAFNWRGIFLLLTLEDSPQQRLAAFDSETCIWTLVIYPLLVGALVAASTHWVRLVFGWVSRKPLELMDILDLEAEHKKTLHQAKLEKSRSKVLAVKEEELIERAKRDEAVAGIEDSEAKERLAAQLDAMRRERDLLSEQLKQQGNFGTPSLTQLSQEEAEILSAAASQKNGSIIKPKSIGARTIQAGGHSFGQDSARDFAKYEEALGNLITLELVKEVGAKGEMFTLTSRGWKVADAL</sequence>
<protein>
    <submittedName>
        <fullName evidence="2">Uncharacterized protein</fullName>
    </submittedName>
</protein>